<evidence type="ECO:0000256" key="5">
    <source>
        <dbReference type="ARBA" id="ARBA00022737"/>
    </source>
</evidence>
<evidence type="ECO:0000259" key="10">
    <source>
        <dbReference type="Pfam" id="PF00916"/>
    </source>
</evidence>
<dbReference type="InterPro" id="IPR048720">
    <property type="entry name" value="PROPPIN"/>
</dbReference>
<keyword evidence="5" id="KW-0677">Repeat</keyword>
<reference evidence="11 12" key="1">
    <citation type="journal article" date="2024" name="Nat. Commun.">
        <title>Phylogenomics reveals the evolutionary origins of lichenization in chlorophyte algae.</title>
        <authorList>
            <person name="Puginier C."/>
            <person name="Libourel C."/>
            <person name="Otte J."/>
            <person name="Skaloud P."/>
            <person name="Haon M."/>
            <person name="Grisel S."/>
            <person name="Petersen M."/>
            <person name="Berrin J.G."/>
            <person name="Delaux P.M."/>
            <person name="Dal Grande F."/>
            <person name="Keller J."/>
        </authorList>
    </citation>
    <scope>NUCLEOTIDE SEQUENCE [LARGE SCALE GENOMIC DNA]</scope>
    <source>
        <strain evidence="11 12">SAG 2523</strain>
    </source>
</reference>
<gene>
    <name evidence="11" type="ORF">WJX84_001512</name>
</gene>
<evidence type="ECO:0000256" key="7">
    <source>
        <dbReference type="ARBA" id="ARBA00023136"/>
    </source>
</evidence>
<sequence length="874" mass="93157">MVWRCSVPAGPKSSRLQLQADGLAGLSVTAMAVPQCVCFAGMAGLPASYGLYAVIVPALGYAISGSSPYLAVGPVALVSLLLHDRLEPLVPGSPANIDPNHPADPAAQATFNTAAVQVALTTGIMLILLRLAGASIWTHLLSKPIVDSFLTGGALVIAASQVKYLLGVEIPRGSQLHAVAWNLEQQAAKVRWQELLMGCCWLLILFGQRILTNIHRSWIWTRPFGSLLVAILSISTVWLGDLQSPPANVRVVGAIQPGLPPWTASDWLPLRIPLLSLLSLTASTTAVSLLEALSIGQALADSPAGRPAPPRELLGLGIANVAGAAFAAYPATGSFARSAVAHYAGAQSRAAGLVTALSMICVLLVGTCPFDVMPLNALAAIVIAGVVPLADFGSLLKLLQEDWPDSVVWLVCFTGCCFIGVDVGLAAGVLAQLLATMLRLARPPLVLAPPSPRLFQHEESQHVIQLQGPVCFMNAAFIVDTLQKHLDENSAPESAAKVVVDSSASETAALLFMDDKNNSNQLLGVTFNQDFGCFACGTSTGFRVYNCEPFGETFRRESNEGGIAIVEMLFRCNILAIVGGGSSPRYSPNKVMIWDDHQGRCIGELTFKSQVRNVKLRRDRIVVALEHKVLVYNFADLKLVHPIDTMTNPNGLIALSASADQTVLACPGLTSGQVRIELYDVQRTKWVHNAHSSPLACMALSLNGKLLATASERGTLVRIHATQDGTRLQELRRGADPARIYSLAFSKGNQPDWLAVSSDKGTVHVFSLQPRSPATDLSALAARQDNDNPAKNPVSPISFVSSWLPVPYFASERSFAQFKLPEATRSIVGFGPQQTSLLVVSTTGTFYSATFDADKGGTCQQQTLSSFLQKKPAF</sequence>
<dbReference type="EMBL" id="JALJOV010000279">
    <property type="protein sequence ID" value="KAK9865129.1"/>
    <property type="molecule type" value="Genomic_DNA"/>
</dbReference>
<feature type="transmembrane region" description="Helical" evidence="9">
    <location>
        <begin position="313"/>
        <end position="331"/>
    </location>
</feature>
<proteinExistence type="inferred from homology"/>
<accession>A0AAW1T6G7</accession>
<organism evidence="11 12">
    <name type="scientific">Apatococcus fuscideae</name>
    <dbReference type="NCBI Taxonomy" id="2026836"/>
    <lineage>
        <taxon>Eukaryota</taxon>
        <taxon>Viridiplantae</taxon>
        <taxon>Chlorophyta</taxon>
        <taxon>core chlorophytes</taxon>
        <taxon>Trebouxiophyceae</taxon>
        <taxon>Chlorellales</taxon>
        <taxon>Chlorellaceae</taxon>
        <taxon>Apatococcus</taxon>
    </lineage>
</organism>
<dbReference type="Gene3D" id="2.130.10.10">
    <property type="entry name" value="YVTN repeat-like/Quinoprotein amine dehydrogenase"/>
    <property type="match status" value="1"/>
</dbReference>
<evidence type="ECO:0000256" key="9">
    <source>
        <dbReference type="SAM" id="Phobius"/>
    </source>
</evidence>
<comment type="subcellular location">
    <subcellularLocation>
        <location evidence="1">Membrane</location>
        <topology evidence="1">Multi-pass membrane protein</topology>
    </subcellularLocation>
    <subcellularLocation>
        <location evidence="2">Preautophagosomal structure membrane</location>
        <topology evidence="2">Peripheral membrane protein</topology>
    </subcellularLocation>
</comment>
<keyword evidence="4 9" id="KW-0812">Transmembrane</keyword>
<dbReference type="Proteomes" id="UP001485043">
    <property type="component" value="Unassembled WGS sequence"/>
</dbReference>
<name>A0AAW1T6G7_9CHLO</name>
<feature type="domain" description="SLC26A/SulP transporter" evidence="10">
    <location>
        <begin position="18"/>
        <end position="411"/>
    </location>
</feature>
<dbReference type="GO" id="GO:0034045">
    <property type="term" value="C:phagophore assembly site membrane"/>
    <property type="evidence" value="ECO:0007669"/>
    <property type="project" value="UniProtKB-SubCell"/>
</dbReference>
<keyword evidence="3" id="KW-0853">WD repeat</keyword>
<evidence type="ECO:0000313" key="11">
    <source>
        <dbReference type="EMBL" id="KAK9865129.1"/>
    </source>
</evidence>
<evidence type="ECO:0000256" key="6">
    <source>
        <dbReference type="ARBA" id="ARBA00022989"/>
    </source>
</evidence>
<dbReference type="InterPro" id="IPR001680">
    <property type="entry name" value="WD40_rpt"/>
</dbReference>
<feature type="transmembrane region" description="Helical" evidence="9">
    <location>
        <begin position="49"/>
        <end position="71"/>
    </location>
</feature>
<feature type="transmembrane region" description="Helical" evidence="9">
    <location>
        <begin position="408"/>
        <end position="435"/>
    </location>
</feature>
<evidence type="ECO:0000256" key="3">
    <source>
        <dbReference type="ARBA" id="ARBA00022574"/>
    </source>
</evidence>
<feature type="transmembrane region" description="Helical" evidence="9">
    <location>
        <begin position="219"/>
        <end position="240"/>
    </location>
</feature>
<comment type="caution">
    <text evidence="11">The sequence shown here is derived from an EMBL/GenBank/DDBJ whole genome shotgun (WGS) entry which is preliminary data.</text>
</comment>
<dbReference type="SMART" id="SM00320">
    <property type="entry name" value="WD40"/>
    <property type="match status" value="2"/>
</dbReference>
<feature type="transmembrane region" description="Helical" evidence="9">
    <location>
        <begin position="377"/>
        <end position="396"/>
    </location>
</feature>
<keyword evidence="12" id="KW-1185">Reference proteome</keyword>
<protein>
    <recommendedName>
        <fullName evidence="10">SLC26A/SulP transporter domain-containing protein</fullName>
    </recommendedName>
</protein>
<evidence type="ECO:0000256" key="2">
    <source>
        <dbReference type="ARBA" id="ARBA00004623"/>
    </source>
</evidence>
<dbReference type="SUPFAM" id="SSF50978">
    <property type="entry name" value="WD40 repeat-like"/>
    <property type="match status" value="1"/>
</dbReference>
<evidence type="ECO:0000256" key="8">
    <source>
        <dbReference type="ARBA" id="ARBA00025740"/>
    </source>
</evidence>
<dbReference type="Pfam" id="PF21032">
    <property type="entry name" value="PROPPIN"/>
    <property type="match status" value="1"/>
</dbReference>
<evidence type="ECO:0000256" key="1">
    <source>
        <dbReference type="ARBA" id="ARBA00004141"/>
    </source>
</evidence>
<evidence type="ECO:0000256" key="4">
    <source>
        <dbReference type="ARBA" id="ARBA00022692"/>
    </source>
</evidence>
<dbReference type="InterPro" id="IPR011547">
    <property type="entry name" value="SLC26A/SulP_dom"/>
</dbReference>
<dbReference type="Pfam" id="PF00916">
    <property type="entry name" value="Sulfate_transp"/>
    <property type="match status" value="1"/>
</dbReference>
<feature type="transmembrane region" description="Helical" evidence="9">
    <location>
        <begin position="114"/>
        <end position="133"/>
    </location>
</feature>
<dbReference type="InterPro" id="IPR036322">
    <property type="entry name" value="WD40_repeat_dom_sf"/>
</dbReference>
<feature type="transmembrane region" description="Helical" evidence="9">
    <location>
        <begin position="351"/>
        <end position="370"/>
    </location>
</feature>
<dbReference type="PANTHER" id="PTHR11227">
    <property type="entry name" value="WD-REPEAT PROTEIN INTERACTING WITH PHOSPHOINOSIDES WIPI -RELATED"/>
    <property type="match status" value="1"/>
</dbReference>
<keyword evidence="7 9" id="KW-0472">Membrane</keyword>
<comment type="similarity">
    <text evidence="8">Belongs to the WD repeat PROPPIN family.</text>
</comment>
<keyword evidence="6 9" id="KW-1133">Transmembrane helix</keyword>
<dbReference type="InterPro" id="IPR015943">
    <property type="entry name" value="WD40/YVTN_repeat-like_dom_sf"/>
</dbReference>
<feature type="transmembrane region" description="Helical" evidence="9">
    <location>
        <begin position="22"/>
        <end position="42"/>
    </location>
</feature>
<dbReference type="AlphaFoldDB" id="A0AAW1T6G7"/>
<evidence type="ECO:0000313" key="12">
    <source>
        <dbReference type="Proteomes" id="UP001485043"/>
    </source>
</evidence>